<dbReference type="GO" id="GO:0015036">
    <property type="term" value="F:disulfide oxidoreductase activity"/>
    <property type="evidence" value="ECO:0007669"/>
    <property type="project" value="UniProtKB-ARBA"/>
</dbReference>
<accession>A0A1I7A2G4</accession>
<name>A0A1I7A2G4_9BURK</name>
<dbReference type="PANTHER" id="PTHR42852">
    <property type="entry name" value="THIOL:DISULFIDE INTERCHANGE PROTEIN DSBE"/>
    <property type="match status" value="1"/>
</dbReference>
<dbReference type="Proteomes" id="UP000674425">
    <property type="component" value="Unassembled WGS sequence"/>
</dbReference>
<dbReference type="InterPro" id="IPR017937">
    <property type="entry name" value="Thioredoxin_CS"/>
</dbReference>
<proteinExistence type="predicted"/>
<evidence type="ECO:0000313" key="5">
    <source>
        <dbReference type="Proteomes" id="UP000198844"/>
    </source>
</evidence>
<sequence length="194" mass="20983">MRSDVMRAPLAHTDAVSSTSTARRAWLRAVLALSLGASALGRPSAPRADMLAVGQPAPSLVLHTLDGRNISTADLLGKVIILTFWATWCEPCRDELPLLSAYAARNADRGLQVLGFSLDGADNLSAVREVAASLSFPVGLLGSAWAGDYGRMWRIPVSFTIGRTGLLVDNGWDDKYPVWTSERLQRVITPLLRQ</sequence>
<protein>
    <submittedName>
        <fullName evidence="4">Peroxiredoxin</fullName>
    </submittedName>
    <submittedName>
        <fullName evidence="3">Thiol-disulfide oxidoreductase ResA</fullName>
    </submittedName>
</protein>
<dbReference type="PANTHER" id="PTHR42852:SF13">
    <property type="entry name" value="PROTEIN DIPZ"/>
    <property type="match status" value="1"/>
</dbReference>
<dbReference type="RefSeq" id="WP_093633303.1">
    <property type="nucleotide sequence ID" value="NZ_CAJNAU010000153.1"/>
</dbReference>
<dbReference type="EMBL" id="CAJNAU010000153">
    <property type="protein sequence ID" value="CAE6859228.1"/>
    <property type="molecule type" value="Genomic_DNA"/>
</dbReference>
<dbReference type="InterPro" id="IPR050553">
    <property type="entry name" value="Thioredoxin_ResA/DsbE_sf"/>
</dbReference>
<gene>
    <name evidence="3" type="primary">resA_5</name>
    <name evidence="3" type="ORF">R69658_07536</name>
    <name evidence="4" type="ORF">SAMN05192563_100341</name>
</gene>
<dbReference type="SUPFAM" id="SSF52833">
    <property type="entry name" value="Thioredoxin-like"/>
    <property type="match status" value="1"/>
</dbReference>
<evidence type="ECO:0000256" key="1">
    <source>
        <dbReference type="ARBA" id="ARBA00023284"/>
    </source>
</evidence>
<organism evidence="4 5">
    <name type="scientific">Paraburkholderia aspalathi</name>
    <dbReference type="NCBI Taxonomy" id="1324617"/>
    <lineage>
        <taxon>Bacteria</taxon>
        <taxon>Pseudomonadati</taxon>
        <taxon>Pseudomonadota</taxon>
        <taxon>Betaproteobacteria</taxon>
        <taxon>Burkholderiales</taxon>
        <taxon>Burkholderiaceae</taxon>
        <taxon>Paraburkholderia</taxon>
    </lineage>
</organism>
<evidence type="ECO:0000313" key="4">
    <source>
        <dbReference type="EMBL" id="SFT69102.1"/>
    </source>
</evidence>
<dbReference type="AlphaFoldDB" id="A0A1I7A2G4"/>
<reference evidence="3 6" key="2">
    <citation type="submission" date="2021-02" db="EMBL/GenBank/DDBJ databases">
        <authorList>
            <person name="Vanwijnsberghe S."/>
        </authorList>
    </citation>
    <scope>NUCLEOTIDE SEQUENCE [LARGE SCALE GENOMIC DNA]</scope>
    <source>
        <strain evidence="3 6">R-69658</strain>
    </source>
</reference>
<dbReference type="GO" id="GO:0016209">
    <property type="term" value="F:antioxidant activity"/>
    <property type="evidence" value="ECO:0007669"/>
    <property type="project" value="InterPro"/>
</dbReference>
<feature type="domain" description="Thioredoxin" evidence="2">
    <location>
        <begin position="51"/>
        <end position="193"/>
    </location>
</feature>
<dbReference type="PROSITE" id="PS51352">
    <property type="entry name" value="THIOREDOXIN_2"/>
    <property type="match status" value="1"/>
</dbReference>
<dbReference type="OrthoDB" id="9811352at2"/>
<evidence type="ECO:0000313" key="6">
    <source>
        <dbReference type="Proteomes" id="UP000674425"/>
    </source>
</evidence>
<dbReference type="EMBL" id="FPBH01000003">
    <property type="protein sequence ID" value="SFT69102.1"/>
    <property type="molecule type" value="Genomic_DNA"/>
</dbReference>
<dbReference type="InterPro" id="IPR036249">
    <property type="entry name" value="Thioredoxin-like_sf"/>
</dbReference>
<evidence type="ECO:0000313" key="3">
    <source>
        <dbReference type="EMBL" id="CAE6859228.1"/>
    </source>
</evidence>
<reference evidence="4 5" key="1">
    <citation type="submission" date="2016-10" db="EMBL/GenBank/DDBJ databases">
        <authorList>
            <person name="de Groot N.N."/>
        </authorList>
    </citation>
    <scope>NUCLEOTIDE SEQUENCE [LARGE SCALE GENOMIC DNA]</scope>
    <source>
        <strain evidence="4 5">LMG 27731</strain>
    </source>
</reference>
<keyword evidence="1" id="KW-0676">Redox-active center</keyword>
<dbReference type="Proteomes" id="UP000198844">
    <property type="component" value="Unassembled WGS sequence"/>
</dbReference>
<dbReference type="InterPro" id="IPR000866">
    <property type="entry name" value="AhpC/TSA"/>
</dbReference>
<dbReference type="CDD" id="cd02966">
    <property type="entry name" value="TlpA_like_family"/>
    <property type="match status" value="1"/>
</dbReference>
<keyword evidence="6" id="KW-1185">Reference proteome</keyword>
<dbReference type="Pfam" id="PF00578">
    <property type="entry name" value="AhpC-TSA"/>
    <property type="match status" value="1"/>
</dbReference>
<dbReference type="InterPro" id="IPR013766">
    <property type="entry name" value="Thioredoxin_domain"/>
</dbReference>
<dbReference type="Gene3D" id="3.40.30.10">
    <property type="entry name" value="Glutaredoxin"/>
    <property type="match status" value="1"/>
</dbReference>
<dbReference type="PROSITE" id="PS00194">
    <property type="entry name" value="THIOREDOXIN_1"/>
    <property type="match status" value="1"/>
</dbReference>
<evidence type="ECO:0000259" key="2">
    <source>
        <dbReference type="PROSITE" id="PS51352"/>
    </source>
</evidence>